<evidence type="ECO:0000256" key="5">
    <source>
        <dbReference type="ARBA" id="ARBA00022723"/>
    </source>
</evidence>
<name>A0A7G2C6I0_9TRYP</name>
<dbReference type="Pfam" id="PF21180">
    <property type="entry name" value="TOP6A-Spo11_Toprim"/>
    <property type="match status" value="1"/>
</dbReference>
<dbReference type="GO" id="GO:0000706">
    <property type="term" value="P:meiotic DNA double-strand break processing"/>
    <property type="evidence" value="ECO:0007669"/>
    <property type="project" value="TreeGrafter"/>
</dbReference>
<keyword evidence="9 13" id="KW-0413">Isomerase</keyword>
<dbReference type="Gene3D" id="3.40.1360.10">
    <property type="match status" value="1"/>
</dbReference>
<keyword evidence="8" id="KW-0238">DNA-binding</keyword>
<evidence type="ECO:0000256" key="10">
    <source>
        <dbReference type="SAM" id="MobiDB-lite"/>
    </source>
</evidence>
<dbReference type="Pfam" id="PF04406">
    <property type="entry name" value="TP6A_N"/>
    <property type="match status" value="1"/>
</dbReference>
<evidence type="ECO:0000256" key="7">
    <source>
        <dbReference type="ARBA" id="ARBA00023029"/>
    </source>
</evidence>
<feature type="compositionally biased region" description="Basic and acidic residues" evidence="10">
    <location>
        <begin position="319"/>
        <end position="334"/>
    </location>
</feature>
<evidence type="ECO:0000259" key="12">
    <source>
        <dbReference type="Pfam" id="PF21180"/>
    </source>
</evidence>
<accession>A0A7G2C6I0</accession>
<reference evidence="13 14" key="1">
    <citation type="submission" date="2020-08" db="EMBL/GenBank/DDBJ databases">
        <authorList>
            <person name="Newling K."/>
            <person name="Davey J."/>
            <person name="Forrester S."/>
        </authorList>
    </citation>
    <scope>NUCLEOTIDE SEQUENCE [LARGE SCALE GENOMIC DNA]</scope>
    <source>
        <strain evidence="14">Crithidia deanei Carvalho (ATCC PRA-265)</strain>
    </source>
</reference>
<feature type="domain" description="Topoisomerase 6 subunit A/Spo11 TOPRIM" evidence="12">
    <location>
        <begin position="226"/>
        <end position="312"/>
    </location>
</feature>
<dbReference type="GO" id="GO:0007131">
    <property type="term" value="P:reciprocal meiotic recombination"/>
    <property type="evidence" value="ECO:0007669"/>
    <property type="project" value="TreeGrafter"/>
</dbReference>
<dbReference type="EMBL" id="LR877147">
    <property type="protein sequence ID" value="CAD2214363.1"/>
    <property type="molecule type" value="Genomic_DNA"/>
</dbReference>
<evidence type="ECO:0000256" key="9">
    <source>
        <dbReference type="ARBA" id="ARBA00023235"/>
    </source>
</evidence>
<dbReference type="Proteomes" id="UP000515908">
    <property type="component" value="Chromosome 03"/>
</dbReference>
<dbReference type="PANTHER" id="PTHR10848:SF0">
    <property type="entry name" value="MEIOTIC RECOMBINATION PROTEIN SPO11"/>
    <property type="match status" value="1"/>
</dbReference>
<evidence type="ECO:0000256" key="8">
    <source>
        <dbReference type="ARBA" id="ARBA00023125"/>
    </source>
</evidence>
<comment type="catalytic activity">
    <reaction evidence="1">
        <text>ATP-dependent breakage, passage and rejoining of double-stranded DNA.</text>
        <dbReference type="EC" id="5.6.2.2"/>
    </reaction>
</comment>
<gene>
    <name evidence="13" type="ORF">ADEAN_000180800</name>
</gene>
<evidence type="ECO:0000256" key="6">
    <source>
        <dbReference type="ARBA" id="ARBA00022842"/>
    </source>
</evidence>
<dbReference type="GO" id="GO:0003918">
    <property type="term" value="F:DNA topoisomerase type II (double strand cut, ATP-hydrolyzing) activity"/>
    <property type="evidence" value="ECO:0007669"/>
    <property type="project" value="UniProtKB-EC"/>
</dbReference>
<evidence type="ECO:0000313" key="14">
    <source>
        <dbReference type="Proteomes" id="UP000515908"/>
    </source>
</evidence>
<evidence type="ECO:0000313" key="13">
    <source>
        <dbReference type="EMBL" id="CAD2214363.1"/>
    </source>
</evidence>
<keyword evidence="5" id="KW-0479">Metal-binding</keyword>
<evidence type="ECO:0000259" key="11">
    <source>
        <dbReference type="Pfam" id="PF04406"/>
    </source>
</evidence>
<evidence type="ECO:0000256" key="2">
    <source>
        <dbReference type="ARBA" id="ARBA00001946"/>
    </source>
</evidence>
<proteinExistence type="inferred from homology"/>
<sequence length="439" mass="50501">MSSLLLDCETLVLHFLTFINNEKRTNKRARNKDEAHFVGKKKTMKRKTLAELFFILEIIMNESNSTTTNQKNSFGFHSTQRDIYYRDTTLFSSTKTVSEAIHKLCVLLDWTHYNAQLDETNTTEHKKERNEISQYVYQHLFEFPFSLLEGQFSSHRELSLYRREVLGVSNTSRSYLVGHMDLCMEPHPSTLLSLATQGTEGIPLTSHLALHSHLLPSSSSFQDVLVIVEKECIVKKLVAHAWFHSGQAKRRWTFLCTRGYPCRSTQLFVQRHLARQEKKHHLTGIIPCVALVDGDPHGLGILLTLMGVSFRLPSASRTPTDHEHDHDPYTREDVGRGMHWAGVKTSMLYPDGNNNKKNHNSNAISRNDCMICSPEEVNMLQRMEKVLSKQVQNNKKDTILSEIYNEVLFLQRRKLKCEIQSYKNGDVTSLYQLLSSTDV</sequence>
<dbReference type="PANTHER" id="PTHR10848">
    <property type="entry name" value="MEIOTIC RECOMBINATION PROTEIN SPO11"/>
    <property type="match status" value="1"/>
</dbReference>
<dbReference type="GO" id="GO:0003677">
    <property type="term" value="F:DNA binding"/>
    <property type="evidence" value="ECO:0007669"/>
    <property type="project" value="UniProtKB-KW"/>
</dbReference>
<evidence type="ECO:0000256" key="1">
    <source>
        <dbReference type="ARBA" id="ARBA00000185"/>
    </source>
</evidence>
<feature type="domain" description="Spo11/DNA topoisomerase VI subunit A N-terminal" evidence="11">
    <location>
        <begin position="75"/>
        <end position="110"/>
    </location>
</feature>
<keyword evidence="14" id="KW-1185">Reference proteome</keyword>
<dbReference type="VEuPathDB" id="TriTrypDB:ADEAN_000180800"/>
<evidence type="ECO:0000256" key="3">
    <source>
        <dbReference type="ARBA" id="ARBA00006559"/>
    </source>
</evidence>
<dbReference type="GO" id="GO:0005524">
    <property type="term" value="F:ATP binding"/>
    <property type="evidence" value="ECO:0007669"/>
    <property type="project" value="InterPro"/>
</dbReference>
<dbReference type="EC" id="5.6.2.2" evidence="4"/>
<dbReference type="AlphaFoldDB" id="A0A7G2C6I0"/>
<evidence type="ECO:0000256" key="4">
    <source>
        <dbReference type="ARBA" id="ARBA00012895"/>
    </source>
</evidence>
<keyword evidence="7" id="KW-0799">Topoisomerase</keyword>
<protein>
    <recommendedName>
        <fullName evidence="4">DNA topoisomerase (ATP-hydrolyzing)</fullName>
        <ecNumber evidence="4">5.6.2.2</ecNumber>
    </recommendedName>
</protein>
<dbReference type="GO" id="GO:0046872">
    <property type="term" value="F:metal ion binding"/>
    <property type="evidence" value="ECO:0007669"/>
    <property type="project" value="UniProtKB-KW"/>
</dbReference>
<dbReference type="InterPro" id="IPR013049">
    <property type="entry name" value="Spo11/TopoVI_A_N"/>
</dbReference>
<dbReference type="InterPro" id="IPR036078">
    <property type="entry name" value="Spo11/TopoVI_A_sf"/>
</dbReference>
<dbReference type="InterPro" id="IPR002815">
    <property type="entry name" value="Spo11/TopoVI_A"/>
</dbReference>
<dbReference type="SUPFAM" id="SSF56726">
    <property type="entry name" value="DNA topoisomerase IV, alpha subunit"/>
    <property type="match status" value="1"/>
</dbReference>
<organism evidence="13 14">
    <name type="scientific">Angomonas deanei</name>
    <dbReference type="NCBI Taxonomy" id="59799"/>
    <lineage>
        <taxon>Eukaryota</taxon>
        <taxon>Discoba</taxon>
        <taxon>Euglenozoa</taxon>
        <taxon>Kinetoplastea</taxon>
        <taxon>Metakinetoplastina</taxon>
        <taxon>Trypanosomatida</taxon>
        <taxon>Trypanosomatidae</taxon>
        <taxon>Strigomonadinae</taxon>
        <taxon>Angomonas</taxon>
    </lineage>
</organism>
<keyword evidence="6" id="KW-0460">Magnesium</keyword>
<comment type="similarity">
    <text evidence="3">Belongs to the TOP6A family.</text>
</comment>
<dbReference type="InterPro" id="IPR034136">
    <property type="entry name" value="TOPRIM_Topo6A/Spo11"/>
</dbReference>
<dbReference type="GO" id="GO:0000228">
    <property type="term" value="C:nuclear chromosome"/>
    <property type="evidence" value="ECO:0007669"/>
    <property type="project" value="TreeGrafter"/>
</dbReference>
<dbReference type="GO" id="GO:0042138">
    <property type="term" value="P:meiotic DNA double-strand break formation"/>
    <property type="evidence" value="ECO:0007669"/>
    <property type="project" value="TreeGrafter"/>
</dbReference>
<comment type="cofactor">
    <cofactor evidence="2">
        <name>Mg(2+)</name>
        <dbReference type="ChEBI" id="CHEBI:18420"/>
    </cofactor>
</comment>
<feature type="region of interest" description="Disordered" evidence="10">
    <location>
        <begin position="315"/>
        <end position="334"/>
    </location>
</feature>